<reference evidence="1" key="1">
    <citation type="submission" date="2016-06" db="EMBL/GenBank/DDBJ databases">
        <title>Complete sequence of Ti-plasmid pTiEU6.</title>
        <authorList>
            <person name="Shao S."/>
            <person name="Henkel C."/>
            <person name="van Heusden G.H."/>
            <person name="Hooykaas P."/>
        </authorList>
    </citation>
    <scope>NUCLEOTIDE SEQUENCE</scope>
    <source>
        <strain evidence="1">EU6</strain>
        <plasmid evidence="1">pTiEU6</plasmid>
    </source>
</reference>
<keyword evidence="1" id="KW-0614">Plasmid</keyword>
<accession>A0A3Q8AYH9</accession>
<dbReference type="AlphaFoldDB" id="A0A3Q8AYH9"/>
<organism evidence="1">
    <name type="scientific">Agrobacterium tumefaciens</name>
    <dbReference type="NCBI Taxonomy" id="358"/>
    <lineage>
        <taxon>Bacteria</taxon>
        <taxon>Pseudomonadati</taxon>
        <taxon>Pseudomonadota</taxon>
        <taxon>Alphaproteobacteria</taxon>
        <taxon>Hyphomicrobiales</taxon>
        <taxon>Rhizobiaceae</taxon>
        <taxon>Rhizobium/Agrobacterium group</taxon>
        <taxon>Agrobacterium</taxon>
        <taxon>Agrobacterium tumefaciens complex</taxon>
    </lineage>
</organism>
<sequence>MGLRLARDEASFRCPKTMAHIVSRIITILSKKYAVSPG</sequence>
<protein>
    <submittedName>
        <fullName evidence="1">Uncharacterized protein</fullName>
    </submittedName>
</protein>
<name>A0A3Q8AYH9_AGRTU</name>
<proteinExistence type="predicted"/>
<gene>
    <name evidence="1" type="ORF">AgrTiEU6_4</name>
</gene>
<dbReference type="EMBL" id="KX388535">
    <property type="protein sequence ID" value="ARU12238.1"/>
    <property type="molecule type" value="Genomic_DNA"/>
</dbReference>
<geneLocation type="plasmid" evidence="1">
    <name>pTiEU6</name>
</geneLocation>
<evidence type="ECO:0000313" key="1">
    <source>
        <dbReference type="EMBL" id="ARU12238.1"/>
    </source>
</evidence>